<feature type="non-terminal residue" evidence="2">
    <location>
        <position position="1"/>
    </location>
</feature>
<dbReference type="AlphaFoldDB" id="A0AAD5D6R5"/>
<evidence type="ECO:0000313" key="3">
    <source>
        <dbReference type="Proteomes" id="UP001206925"/>
    </source>
</evidence>
<accession>A0AAD5D6R5</accession>
<organism evidence="2 3">
    <name type="scientific">Ambrosia artemisiifolia</name>
    <name type="common">Common ragweed</name>
    <dbReference type="NCBI Taxonomy" id="4212"/>
    <lineage>
        <taxon>Eukaryota</taxon>
        <taxon>Viridiplantae</taxon>
        <taxon>Streptophyta</taxon>
        <taxon>Embryophyta</taxon>
        <taxon>Tracheophyta</taxon>
        <taxon>Spermatophyta</taxon>
        <taxon>Magnoliopsida</taxon>
        <taxon>eudicotyledons</taxon>
        <taxon>Gunneridae</taxon>
        <taxon>Pentapetalae</taxon>
        <taxon>asterids</taxon>
        <taxon>campanulids</taxon>
        <taxon>Asterales</taxon>
        <taxon>Asteraceae</taxon>
        <taxon>Asteroideae</taxon>
        <taxon>Heliantheae alliance</taxon>
        <taxon>Heliantheae</taxon>
        <taxon>Ambrosia</taxon>
    </lineage>
</organism>
<evidence type="ECO:0000313" key="2">
    <source>
        <dbReference type="EMBL" id="KAI7755401.1"/>
    </source>
</evidence>
<protein>
    <submittedName>
        <fullName evidence="2">Uncharacterized protein</fullName>
    </submittedName>
</protein>
<keyword evidence="1" id="KW-0472">Membrane</keyword>
<reference evidence="2" key="1">
    <citation type="submission" date="2022-06" db="EMBL/GenBank/DDBJ databases">
        <title>Uncovering the hologenomic basis of an extraordinary plant invasion.</title>
        <authorList>
            <person name="Bieker V.C."/>
            <person name="Martin M.D."/>
            <person name="Gilbert T."/>
            <person name="Hodgins K."/>
            <person name="Battlay P."/>
            <person name="Petersen B."/>
            <person name="Wilson J."/>
        </authorList>
    </citation>
    <scope>NUCLEOTIDE SEQUENCE</scope>
    <source>
        <strain evidence="2">AA19_3_7</strain>
        <tissue evidence="2">Leaf</tissue>
    </source>
</reference>
<dbReference type="Proteomes" id="UP001206925">
    <property type="component" value="Unassembled WGS sequence"/>
</dbReference>
<feature type="transmembrane region" description="Helical" evidence="1">
    <location>
        <begin position="21"/>
        <end position="43"/>
    </location>
</feature>
<keyword evidence="1" id="KW-0812">Transmembrane</keyword>
<keyword evidence="1" id="KW-1133">Transmembrane helix</keyword>
<comment type="caution">
    <text evidence="2">The sequence shown here is derived from an EMBL/GenBank/DDBJ whole genome shotgun (WGS) entry which is preliminary data.</text>
</comment>
<dbReference type="EMBL" id="JAMZMK010001150">
    <property type="protein sequence ID" value="KAI7755401.1"/>
    <property type="molecule type" value="Genomic_DNA"/>
</dbReference>
<proteinExistence type="predicted"/>
<sequence>MQAISQRPVLMLVRSKPAISASSSVLPSIVVMAIGFHAAILHFKWDLFGPFHIKDLLRLHALLQQILILFHSRRTIISQAPQPFVRDMRTASYRSASSADVGEAVGCTYDSLTTKGVYFGSLRIHVLPLVSYLNLERLSSCGGRLFGFLYTLDRRSEVSTWLLMRLPYVPSHRIIANPACKTFLGSSPSNNKTWNIEYAAVLDSSPTSNNAWNMMKEIFQSGVKISRPKAIYSSKVASEDVQVKRDVMATSTDNA</sequence>
<keyword evidence="3" id="KW-1185">Reference proteome</keyword>
<gene>
    <name evidence="2" type="ORF">M8C21_014048</name>
</gene>
<evidence type="ECO:0000256" key="1">
    <source>
        <dbReference type="SAM" id="Phobius"/>
    </source>
</evidence>
<name>A0AAD5D6R5_AMBAR</name>